<proteinExistence type="predicted"/>
<accession>A0A1A8UIS3</accession>
<gene>
    <name evidence="2" type="primary">Nfu_g_1_020241</name>
</gene>
<sequence length="102" mass="10925">MHKRCLMLRPRMQISSPLGGRGVGTPCTTSCRVPLTPRGESCPSACLCPGCTSTPEEEMETMRRTTRDPTPLAGGRRSKGTAELQQAAGWIAGTVMINLLAH</sequence>
<organism evidence="2">
    <name type="scientific">Nothobranchius furzeri</name>
    <name type="common">Turquoise killifish</name>
    <dbReference type="NCBI Taxonomy" id="105023"/>
    <lineage>
        <taxon>Eukaryota</taxon>
        <taxon>Metazoa</taxon>
        <taxon>Chordata</taxon>
        <taxon>Craniata</taxon>
        <taxon>Vertebrata</taxon>
        <taxon>Euteleostomi</taxon>
        <taxon>Actinopterygii</taxon>
        <taxon>Neopterygii</taxon>
        <taxon>Teleostei</taxon>
        <taxon>Neoteleostei</taxon>
        <taxon>Acanthomorphata</taxon>
        <taxon>Ovalentaria</taxon>
        <taxon>Atherinomorphae</taxon>
        <taxon>Cyprinodontiformes</taxon>
        <taxon>Nothobranchiidae</taxon>
        <taxon>Nothobranchius</taxon>
    </lineage>
</organism>
<evidence type="ECO:0000313" key="2">
    <source>
        <dbReference type="EMBL" id="SBS47023.1"/>
    </source>
</evidence>
<reference evidence="2" key="2">
    <citation type="submission" date="2016-06" db="EMBL/GenBank/DDBJ databases">
        <title>The genome of a short-lived fish provides insights into sex chromosome evolution and the genetic control of aging.</title>
        <authorList>
            <person name="Reichwald K."/>
            <person name="Felder M."/>
            <person name="Petzold A."/>
            <person name="Koch P."/>
            <person name="Groth M."/>
            <person name="Platzer M."/>
        </authorList>
    </citation>
    <scope>NUCLEOTIDE SEQUENCE</scope>
    <source>
        <tissue evidence="2">Brain</tissue>
    </source>
</reference>
<reference evidence="2" key="1">
    <citation type="submission" date="2016-05" db="EMBL/GenBank/DDBJ databases">
        <authorList>
            <person name="Lavstsen T."/>
            <person name="Jespersen J.S."/>
        </authorList>
    </citation>
    <scope>NUCLEOTIDE SEQUENCE</scope>
    <source>
        <tissue evidence="2">Brain</tissue>
    </source>
</reference>
<name>A0A1A8UIS3_NOTFU</name>
<feature type="region of interest" description="Disordered" evidence="1">
    <location>
        <begin position="57"/>
        <end position="81"/>
    </location>
</feature>
<protein>
    <submittedName>
        <fullName evidence="2">Uncharacterized protein</fullName>
    </submittedName>
</protein>
<evidence type="ECO:0000256" key="1">
    <source>
        <dbReference type="SAM" id="MobiDB-lite"/>
    </source>
</evidence>
<dbReference type="EMBL" id="HAEJ01006566">
    <property type="protein sequence ID" value="SBS47023.1"/>
    <property type="molecule type" value="Transcribed_RNA"/>
</dbReference>
<dbReference type="AlphaFoldDB" id="A0A1A8UIS3"/>